<feature type="active site" description="Nucleophile" evidence="6">
    <location>
        <position position="232"/>
    </location>
</feature>
<feature type="binding site" evidence="6">
    <location>
        <position position="179"/>
    </location>
    <ligand>
        <name>S-adenosyl-L-methionine</name>
        <dbReference type="ChEBI" id="CHEBI:59789"/>
    </ligand>
</feature>
<reference evidence="8 9" key="1">
    <citation type="submission" date="2023-05" db="EMBL/GenBank/DDBJ databases">
        <title>Novel species of genus Flectobacillus isolated from stream in China.</title>
        <authorList>
            <person name="Lu H."/>
        </authorList>
    </citation>
    <scope>NUCLEOTIDE SEQUENCE [LARGE SCALE GENOMIC DNA]</scope>
    <source>
        <strain evidence="8 9">KCTC 42575</strain>
    </source>
</reference>
<dbReference type="PANTHER" id="PTHR22807">
    <property type="entry name" value="NOP2 YEAST -RELATED NOL1/NOP2/FMU SUN DOMAIN-CONTAINING"/>
    <property type="match status" value="1"/>
</dbReference>
<feature type="binding site" evidence="6">
    <location>
        <position position="162"/>
    </location>
    <ligand>
        <name>S-adenosyl-L-methionine</name>
        <dbReference type="ChEBI" id="CHEBI:59789"/>
    </ligand>
</feature>
<keyword evidence="3 6" id="KW-0808">Transferase</keyword>
<dbReference type="InterPro" id="IPR029063">
    <property type="entry name" value="SAM-dependent_MTases_sf"/>
</dbReference>
<keyword evidence="1" id="KW-0963">Cytoplasm</keyword>
<comment type="caution">
    <text evidence="8">The sequence shown here is derived from an EMBL/GenBank/DDBJ whole genome shotgun (WGS) entry which is preliminary data.</text>
</comment>
<keyword evidence="5 6" id="KW-0694">RNA-binding</keyword>
<keyword evidence="2 6" id="KW-0489">Methyltransferase</keyword>
<evidence type="ECO:0000256" key="4">
    <source>
        <dbReference type="ARBA" id="ARBA00022691"/>
    </source>
</evidence>
<accession>A0ABT6Y595</accession>
<proteinExistence type="inferred from homology"/>
<dbReference type="Gene3D" id="3.30.70.1170">
    <property type="entry name" value="Sun protein, domain 3"/>
    <property type="match status" value="1"/>
</dbReference>
<dbReference type="Pfam" id="PF17125">
    <property type="entry name" value="Methyltr_RsmF_N"/>
    <property type="match status" value="1"/>
</dbReference>
<evidence type="ECO:0000313" key="9">
    <source>
        <dbReference type="Proteomes" id="UP001236507"/>
    </source>
</evidence>
<name>A0ABT6Y595_9BACT</name>
<keyword evidence="4 6" id="KW-0949">S-adenosyl-L-methionine</keyword>
<dbReference type="InterPro" id="IPR023267">
    <property type="entry name" value="RCMT"/>
</dbReference>
<feature type="domain" description="SAM-dependent MTase RsmB/NOP-type" evidence="7">
    <location>
        <begin position="1"/>
        <end position="303"/>
    </location>
</feature>
<evidence type="ECO:0000256" key="6">
    <source>
        <dbReference type="PROSITE-ProRule" id="PRU01023"/>
    </source>
</evidence>
<dbReference type="Gene3D" id="3.40.50.150">
    <property type="entry name" value="Vaccinia Virus protein VP39"/>
    <property type="match status" value="1"/>
</dbReference>
<dbReference type="PRINTS" id="PR02008">
    <property type="entry name" value="RCMTFAMILY"/>
</dbReference>
<dbReference type="InterPro" id="IPR027391">
    <property type="entry name" value="Nol1_Nop2_Fmu_2"/>
</dbReference>
<evidence type="ECO:0000256" key="1">
    <source>
        <dbReference type="ARBA" id="ARBA00022490"/>
    </source>
</evidence>
<keyword evidence="9" id="KW-1185">Reference proteome</keyword>
<dbReference type="RefSeq" id="WP_283343874.1">
    <property type="nucleotide sequence ID" value="NZ_JASHIF010000004.1"/>
</dbReference>
<dbReference type="PANTHER" id="PTHR22807:SF30">
    <property type="entry name" value="28S RRNA (CYTOSINE(4447)-C(5))-METHYLTRANSFERASE-RELATED"/>
    <property type="match status" value="1"/>
</dbReference>
<dbReference type="InterPro" id="IPR031341">
    <property type="entry name" value="Methyltr_RsmF_N"/>
</dbReference>
<dbReference type="PROSITE" id="PS51686">
    <property type="entry name" value="SAM_MT_RSMB_NOP"/>
    <property type="match status" value="1"/>
</dbReference>
<comment type="similarity">
    <text evidence="6">Belongs to the class I-like SAM-binding methyltransferase superfamily. RsmB/NOP family.</text>
</comment>
<feature type="binding site" evidence="6">
    <location>
        <begin position="111"/>
        <end position="117"/>
    </location>
    <ligand>
        <name>S-adenosyl-L-methionine</name>
        <dbReference type="ChEBI" id="CHEBI:59789"/>
    </ligand>
</feature>
<dbReference type="Proteomes" id="UP001236507">
    <property type="component" value="Unassembled WGS sequence"/>
</dbReference>
<evidence type="ECO:0000256" key="3">
    <source>
        <dbReference type="ARBA" id="ARBA00022679"/>
    </source>
</evidence>
<evidence type="ECO:0000313" key="8">
    <source>
        <dbReference type="EMBL" id="MDI9858740.1"/>
    </source>
</evidence>
<feature type="binding site" evidence="6">
    <location>
        <position position="135"/>
    </location>
    <ligand>
        <name>S-adenosyl-L-methionine</name>
        <dbReference type="ChEBI" id="CHEBI:59789"/>
    </ligand>
</feature>
<sequence>MSLPQALLDSLSQVTGYQADSFIKTHELGESPTSIRINPDKINTPPAHLNIQSPVLWNQYGYYLNARPAFTFDPYFHAGTYYVQEASSMFLEYAVKQSVDLDEDLRVLDLCAAPGGKSTLLASLLSPDSLLVSNEVIKSRANILVDNMSKWGLTNTYVTNNDPKDFSRIGGYFDLIVVDAPCSGSGLFRRDPEAVVEWSLDNVAMCSQRQQRILADVWDSLKEGGILLYSTCSYSEAENETIMDWVVDNLSAKNVVLDKKDTDTIQQWGIVRTESPDHKAIGYRFYPDQAKGEGFFLAAFQKTKADYKPFHRPHIKPQRTKSFKHEKSVLSQWITDLENYMWFEKNDNFYLINPEHQSDLKILQSNLYIKKAGILLGQIGAKDLIPEHELALSTILSEQVPILNVSYEQAIAYLRKDDFVPDTDQRGWCGIAYEEHILGWGKALGNRFNNYYPKELRILSRLP</sequence>
<dbReference type="GO" id="GO:0008168">
    <property type="term" value="F:methyltransferase activity"/>
    <property type="evidence" value="ECO:0007669"/>
    <property type="project" value="UniProtKB-KW"/>
</dbReference>
<gene>
    <name evidence="8" type="ORF">QM524_05950</name>
</gene>
<dbReference type="EMBL" id="JASHIF010000004">
    <property type="protein sequence ID" value="MDI9858740.1"/>
    <property type="molecule type" value="Genomic_DNA"/>
</dbReference>
<dbReference type="CDD" id="cd02440">
    <property type="entry name" value="AdoMet_MTases"/>
    <property type="match status" value="1"/>
</dbReference>
<dbReference type="Gene3D" id="2.30.130.60">
    <property type="match status" value="1"/>
</dbReference>
<dbReference type="InterPro" id="IPR001678">
    <property type="entry name" value="MeTrfase_RsmB-F_NOP2_dom"/>
</dbReference>
<dbReference type="GO" id="GO:0032259">
    <property type="term" value="P:methylation"/>
    <property type="evidence" value="ECO:0007669"/>
    <property type="project" value="UniProtKB-KW"/>
</dbReference>
<evidence type="ECO:0000256" key="2">
    <source>
        <dbReference type="ARBA" id="ARBA00022603"/>
    </source>
</evidence>
<evidence type="ECO:0000256" key="5">
    <source>
        <dbReference type="ARBA" id="ARBA00022884"/>
    </source>
</evidence>
<evidence type="ECO:0000259" key="7">
    <source>
        <dbReference type="PROSITE" id="PS51686"/>
    </source>
</evidence>
<organism evidence="8 9">
    <name type="scientific">Flectobacillus roseus</name>
    <dbReference type="NCBI Taxonomy" id="502259"/>
    <lineage>
        <taxon>Bacteria</taxon>
        <taxon>Pseudomonadati</taxon>
        <taxon>Bacteroidota</taxon>
        <taxon>Cytophagia</taxon>
        <taxon>Cytophagales</taxon>
        <taxon>Flectobacillaceae</taxon>
        <taxon>Flectobacillus</taxon>
    </lineage>
</organism>
<dbReference type="Pfam" id="PF01189">
    <property type="entry name" value="Methyltr_RsmB-F"/>
    <property type="match status" value="1"/>
</dbReference>
<dbReference type="InterPro" id="IPR049560">
    <property type="entry name" value="MeTrfase_RsmB-F_NOP2_cat"/>
</dbReference>
<dbReference type="Pfam" id="PF13636">
    <property type="entry name" value="Methyltranf_PUA"/>
    <property type="match status" value="1"/>
</dbReference>
<protein>
    <submittedName>
        <fullName evidence="8">rRNA methyltransferase</fullName>
    </submittedName>
</protein>
<dbReference type="SUPFAM" id="SSF53335">
    <property type="entry name" value="S-adenosyl-L-methionine-dependent methyltransferases"/>
    <property type="match status" value="1"/>
</dbReference>